<dbReference type="SUPFAM" id="SSF55729">
    <property type="entry name" value="Acyl-CoA N-acyltransferases (Nat)"/>
    <property type="match status" value="1"/>
</dbReference>
<dbReference type="GO" id="GO:0016747">
    <property type="term" value="F:acyltransferase activity, transferring groups other than amino-acyl groups"/>
    <property type="evidence" value="ECO:0007669"/>
    <property type="project" value="InterPro"/>
</dbReference>
<dbReference type="Pfam" id="PF13302">
    <property type="entry name" value="Acetyltransf_3"/>
    <property type="match status" value="1"/>
</dbReference>
<evidence type="ECO:0000259" key="1">
    <source>
        <dbReference type="PROSITE" id="PS51186"/>
    </source>
</evidence>
<name>A0A7X2ZVK1_9FLAO</name>
<accession>A0A7X2ZVK1</accession>
<dbReference type="InterPro" id="IPR000182">
    <property type="entry name" value="GNAT_dom"/>
</dbReference>
<dbReference type="InterPro" id="IPR016181">
    <property type="entry name" value="Acyl_CoA_acyltransferase"/>
</dbReference>
<dbReference type="PROSITE" id="PS51186">
    <property type="entry name" value="GNAT"/>
    <property type="match status" value="1"/>
</dbReference>
<dbReference type="OrthoDB" id="9798081at2"/>
<comment type="caution">
    <text evidence="2">The sequence shown here is derived from an EMBL/GenBank/DDBJ whole genome shotgun (WGS) entry which is preliminary data.</text>
</comment>
<evidence type="ECO:0000313" key="3">
    <source>
        <dbReference type="Proteomes" id="UP000540519"/>
    </source>
</evidence>
<reference evidence="2 3" key="1">
    <citation type="journal article" date="2019" name="Mar. Drugs">
        <title>Comparative Genomics and CAZyme Genome Repertoires of Marine Zobellia amurskyensis KMM 3526(T) and Zobellia laminariae KMM 3676(T).</title>
        <authorList>
            <person name="Chernysheva N."/>
            <person name="Bystritskaya E."/>
            <person name="Stenkova A."/>
            <person name="Golovkin I."/>
            <person name="Nedashkovskaya O."/>
            <person name="Isaeva M."/>
        </authorList>
    </citation>
    <scope>NUCLEOTIDE SEQUENCE [LARGE SCALE GENOMIC DNA]</scope>
    <source>
        <strain evidence="2 3">KMM 3526</strain>
    </source>
</reference>
<sequence>MRTMIFDTERLELKPTSTEDAVFIHKLFNTPGWIKYIGDRKIYTVAEAEAYIKTKITPQFKKLGFGNYTVIRKEDGIKIGSCGLYDRDGLKGIDIGFAFLPEYANKGYAFEATCRLMEIAFQEFQLNDIIAITSKENLSSQKLLLKLGLRQTDNVILPNDTKELLLYSISKTPS</sequence>
<dbReference type="InterPro" id="IPR051531">
    <property type="entry name" value="N-acetyltransferase"/>
</dbReference>
<dbReference type="Gene3D" id="3.40.630.30">
    <property type="match status" value="1"/>
</dbReference>
<dbReference type="EMBL" id="RCNR01000034">
    <property type="protein sequence ID" value="MUH37213.1"/>
    <property type="molecule type" value="Genomic_DNA"/>
</dbReference>
<dbReference type="AlphaFoldDB" id="A0A7X2ZVK1"/>
<keyword evidence="2" id="KW-0808">Transferase</keyword>
<dbReference type="PANTHER" id="PTHR43792:SF1">
    <property type="entry name" value="N-ACETYLTRANSFERASE DOMAIN-CONTAINING PROTEIN"/>
    <property type="match status" value="1"/>
</dbReference>
<protein>
    <submittedName>
        <fullName evidence="2">N-acetyltransferase</fullName>
    </submittedName>
</protein>
<organism evidence="2 3">
    <name type="scientific">Zobellia amurskyensis</name>
    <dbReference type="NCBI Taxonomy" id="248905"/>
    <lineage>
        <taxon>Bacteria</taxon>
        <taxon>Pseudomonadati</taxon>
        <taxon>Bacteroidota</taxon>
        <taxon>Flavobacteriia</taxon>
        <taxon>Flavobacteriales</taxon>
        <taxon>Flavobacteriaceae</taxon>
        <taxon>Zobellia</taxon>
    </lineage>
</organism>
<evidence type="ECO:0000313" key="2">
    <source>
        <dbReference type="EMBL" id="MUH37213.1"/>
    </source>
</evidence>
<keyword evidence="3" id="KW-1185">Reference proteome</keyword>
<dbReference type="Proteomes" id="UP000540519">
    <property type="component" value="Unassembled WGS sequence"/>
</dbReference>
<dbReference type="PANTHER" id="PTHR43792">
    <property type="entry name" value="GNAT FAMILY, PUTATIVE (AFU_ORTHOLOGUE AFUA_3G00765)-RELATED-RELATED"/>
    <property type="match status" value="1"/>
</dbReference>
<feature type="domain" description="N-acetyltransferase" evidence="1">
    <location>
        <begin position="11"/>
        <end position="172"/>
    </location>
</feature>
<gene>
    <name evidence="2" type="ORF">D9O36_15285</name>
</gene>
<proteinExistence type="predicted"/>